<dbReference type="AlphaFoldDB" id="A0A1B1YVT9"/>
<dbReference type="PROSITE" id="PS01319">
    <property type="entry name" value="RBFA"/>
    <property type="match status" value="1"/>
</dbReference>
<dbReference type="InterPro" id="IPR023799">
    <property type="entry name" value="RbfA_dom_sf"/>
</dbReference>
<dbReference type="EMBL" id="CP014671">
    <property type="protein sequence ID" value="ANX04901.1"/>
    <property type="molecule type" value="Genomic_DNA"/>
</dbReference>
<dbReference type="InterPro" id="IPR020053">
    <property type="entry name" value="Ribosome-bd_factorA_CS"/>
</dbReference>
<organism evidence="3 4">
    <name type="scientific">Immundisolibacter cernigliae</name>
    <dbReference type="NCBI Taxonomy" id="1810504"/>
    <lineage>
        <taxon>Bacteria</taxon>
        <taxon>Pseudomonadati</taxon>
        <taxon>Pseudomonadota</taxon>
        <taxon>Gammaproteobacteria</taxon>
        <taxon>Immundisolibacterales</taxon>
        <taxon>Immundisolibacteraceae</taxon>
        <taxon>Immundisolibacter</taxon>
    </lineage>
</organism>
<keyword evidence="1 2" id="KW-0690">Ribosome biogenesis</keyword>
<dbReference type="InParanoid" id="A0A1B1YVT9"/>
<dbReference type="InterPro" id="IPR000238">
    <property type="entry name" value="RbfA"/>
</dbReference>
<dbReference type="OrthoDB" id="307788at2"/>
<dbReference type="GO" id="GO:0005829">
    <property type="term" value="C:cytosol"/>
    <property type="evidence" value="ECO:0007669"/>
    <property type="project" value="TreeGrafter"/>
</dbReference>
<dbReference type="InterPro" id="IPR015946">
    <property type="entry name" value="KH_dom-like_a/b"/>
</dbReference>
<dbReference type="STRING" id="1810504.PG2T_12465"/>
<dbReference type="Pfam" id="PF02033">
    <property type="entry name" value="RBFA"/>
    <property type="match status" value="1"/>
</dbReference>
<dbReference type="RefSeq" id="WP_068806033.1">
    <property type="nucleotide sequence ID" value="NZ_CP014671.1"/>
</dbReference>
<comment type="similarity">
    <text evidence="2">Belongs to the RbfA family.</text>
</comment>
<keyword evidence="4" id="KW-1185">Reference proteome</keyword>
<name>A0A1B1YVT9_9GAMM</name>
<accession>A0A1B1YVT9</accession>
<dbReference type="GO" id="GO:0043024">
    <property type="term" value="F:ribosomal small subunit binding"/>
    <property type="evidence" value="ECO:0007669"/>
    <property type="project" value="TreeGrafter"/>
</dbReference>
<dbReference type="HAMAP" id="MF_00003">
    <property type="entry name" value="RbfA"/>
    <property type="match status" value="1"/>
</dbReference>
<gene>
    <name evidence="2" type="primary">rbfA</name>
    <name evidence="3" type="ORF">PG2T_12465</name>
</gene>
<dbReference type="Proteomes" id="UP000092952">
    <property type="component" value="Chromosome"/>
</dbReference>
<comment type="function">
    <text evidence="2">One of several proteins that assist in the late maturation steps of the functional core of the 30S ribosomal subunit. Associates with free 30S ribosomal subunits (but not with 30S subunits that are part of 70S ribosomes or polysomes). Required for efficient processing of 16S rRNA. May interact with the 5'-terminal helix region of 16S rRNA.</text>
</comment>
<sequence>MQGVDRTRRVAQAIAEELPAALREVKDPRVTGLITIHGVTVSRDLGVAKVRFDVLGGADTAAAVAGLHHAAGFLRSRLATALRLRRMPELRFELDPPSRIEDLLRRIGAEGGAA</sequence>
<dbReference type="PANTHER" id="PTHR33515">
    <property type="entry name" value="RIBOSOME-BINDING FACTOR A, CHLOROPLASTIC-RELATED"/>
    <property type="match status" value="1"/>
</dbReference>
<comment type="subunit">
    <text evidence="2">Monomer. Binds 30S ribosomal subunits, but not 50S ribosomal subunits or 70S ribosomes.</text>
</comment>
<evidence type="ECO:0000256" key="1">
    <source>
        <dbReference type="ARBA" id="ARBA00022517"/>
    </source>
</evidence>
<proteinExistence type="inferred from homology"/>
<dbReference type="NCBIfam" id="TIGR00082">
    <property type="entry name" value="rbfA"/>
    <property type="match status" value="1"/>
</dbReference>
<dbReference type="FunCoup" id="A0A1B1YVT9">
    <property type="interactions" value="488"/>
</dbReference>
<comment type="subcellular location">
    <subcellularLocation>
        <location evidence="2">Cytoplasm</location>
    </subcellularLocation>
</comment>
<dbReference type="KEGG" id="gbi:PG2T_12465"/>
<evidence type="ECO:0000313" key="3">
    <source>
        <dbReference type="EMBL" id="ANX04901.1"/>
    </source>
</evidence>
<protein>
    <recommendedName>
        <fullName evidence="2">Ribosome-binding factor A</fullName>
    </recommendedName>
</protein>
<evidence type="ECO:0000256" key="2">
    <source>
        <dbReference type="HAMAP-Rule" id="MF_00003"/>
    </source>
</evidence>
<dbReference type="PANTHER" id="PTHR33515:SF1">
    <property type="entry name" value="RIBOSOME-BINDING FACTOR A, CHLOROPLASTIC-RELATED"/>
    <property type="match status" value="1"/>
</dbReference>
<dbReference type="SUPFAM" id="SSF89919">
    <property type="entry name" value="Ribosome-binding factor A, RbfA"/>
    <property type="match status" value="1"/>
</dbReference>
<reference evidence="4" key="1">
    <citation type="submission" date="2016-03" db="EMBL/GenBank/DDBJ databases">
        <title>Complete genome sequence of Solimmundus cernigliae, representing a novel lineage of polycyclic aromatic hydrocarbon degraders within the Gammaproteobacteria.</title>
        <authorList>
            <person name="Singleton D.R."/>
            <person name="Dickey A.N."/>
            <person name="Scholl E.H."/>
            <person name="Wright F.A."/>
            <person name="Aitken M.D."/>
        </authorList>
    </citation>
    <scope>NUCLEOTIDE SEQUENCE [LARGE SCALE GENOMIC DNA]</scope>
    <source>
        <strain evidence="4">TR3.2</strain>
    </source>
</reference>
<dbReference type="Gene3D" id="3.30.300.20">
    <property type="match status" value="1"/>
</dbReference>
<keyword evidence="2" id="KW-0963">Cytoplasm</keyword>
<dbReference type="GO" id="GO:0030490">
    <property type="term" value="P:maturation of SSU-rRNA"/>
    <property type="evidence" value="ECO:0007669"/>
    <property type="project" value="UniProtKB-UniRule"/>
</dbReference>
<evidence type="ECO:0000313" key="4">
    <source>
        <dbReference type="Proteomes" id="UP000092952"/>
    </source>
</evidence>